<dbReference type="AlphaFoldDB" id="A0A0A9C3U6"/>
<organism evidence="1">
    <name type="scientific">Arundo donax</name>
    <name type="common">Giant reed</name>
    <name type="synonym">Donax arundinaceus</name>
    <dbReference type="NCBI Taxonomy" id="35708"/>
    <lineage>
        <taxon>Eukaryota</taxon>
        <taxon>Viridiplantae</taxon>
        <taxon>Streptophyta</taxon>
        <taxon>Embryophyta</taxon>
        <taxon>Tracheophyta</taxon>
        <taxon>Spermatophyta</taxon>
        <taxon>Magnoliopsida</taxon>
        <taxon>Liliopsida</taxon>
        <taxon>Poales</taxon>
        <taxon>Poaceae</taxon>
        <taxon>PACMAD clade</taxon>
        <taxon>Arundinoideae</taxon>
        <taxon>Arundineae</taxon>
        <taxon>Arundo</taxon>
    </lineage>
</organism>
<accession>A0A0A9C3U6</accession>
<name>A0A0A9C3U6_ARUDO</name>
<reference evidence="1" key="2">
    <citation type="journal article" date="2015" name="Data Brief">
        <title>Shoot transcriptome of the giant reed, Arundo donax.</title>
        <authorList>
            <person name="Barrero R.A."/>
            <person name="Guerrero F.D."/>
            <person name="Moolhuijzen P."/>
            <person name="Goolsby J.A."/>
            <person name="Tidwell J."/>
            <person name="Bellgard S.E."/>
            <person name="Bellgard M.I."/>
        </authorList>
    </citation>
    <scope>NUCLEOTIDE SEQUENCE</scope>
    <source>
        <tissue evidence="1">Shoot tissue taken approximately 20 cm above the soil surface</tissue>
    </source>
</reference>
<proteinExistence type="predicted"/>
<reference evidence="1" key="1">
    <citation type="submission" date="2014-09" db="EMBL/GenBank/DDBJ databases">
        <authorList>
            <person name="Magalhaes I.L.F."/>
            <person name="Oliveira U."/>
            <person name="Santos F.R."/>
            <person name="Vidigal T.H.D.A."/>
            <person name="Brescovit A.D."/>
            <person name="Santos A.J."/>
        </authorList>
    </citation>
    <scope>NUCLEOTIDE SEQUENCE</scope>
    <source>
        <tissue evidence="1">Shoot tissue taken approximately 20 cm above the soil surface</tissue>
    </source>
</reference>
<sequence length="19" mass="2139">MENHGPYIATFICSIIMPT</sequence>
<protein>
    <submittedName>
        <fullName evidence="1">Uncharacterized protein</fullName>
    </submittedName>
</protein>
<dbReference type="EMBL" id="GBRH01227639">
    <property type="protein sequence ID" value="JAD70256.1"/>
    <property type="molecule type" value="Transcribed_RNA"/>
</dbReference>
<evidence type="ECO:0000313" key="1">
    <source>
        <dbReference type="EMBL" id="JAD70256.1"/>
    </source>
</evidence>